<keyword evidence="4 6" id="KW-1133">Transmembrane helix</keyword>
<dbReference type="RefSeq" id="WP_330873136.1">
    <property type="nucleotide sequence ID" value="NZ_AP017470.1"/>
</dbReference>
<name>A0A7R6PDD5_9BACT</name>
<dbReference type="GO" id="GO:0016020">
    <property type="term" value="C:membrane"/>
    <property type="evidence" value="ECO:0007669"/>
    <property type="project" value="UniProtKB-SubCell"/>
</dbReference>
<evidence type="ECO:0000256" key="4">
    <source>
        <dbReference type="ARBA" id="ARBA00022989"/>
    </source>
</evidence>
<dbReference type="Gene3D" id="3.30.700.10">
    <property type="entry name" value="Glycoprotein, Type 4 Pilin"/>
    <property type="match status" value="1"/>
</dbReference>
<dbReference type="Proteomes" id="UP000595564">
    <property type="component" value="Chromosome"/>
</dbReference>
<dbReference type="PANTHER" id="PTHR30093">
    <property type="entry name" value="GENERAL SECRETION PATHWAY PROTEIN G"/>
    <property type="match status" value="1"/>
</dbReference>
<evidence type="ECO:0000313" key="7">
    <source>
        <dbReference type="EMBL" id="BBB31683.1"/>
    </source>
</evidence>
<dbReference type="NCBIfam" id="TIGR02532">
    <property type="entry name" value="IV_pilin_GFxxxE"/>
    <property type="match status" value="1"/>
</dbReference>
<gene>
    <name evidence="7" type="ORF">TTHT_0029</name>
</gene>
<sequence>MNKKGFTLIELLIVVAIIGILAAIAIPGYLGVQKRAKRAAVVDSAKALKTELDQMLKAIYAPSPAMVQGTVDWNGDGQIDASDSTPGTTADALISWIESDSYLNRPKDPFGPQDAFTAGRITLTAGPNNKTINIKAFDEEGNLLYSEVATAE</sequence>
<dbReference type="AlphaFoldDB" id="A0A7R6PDD5"/>
<keyword evidence="2" id="KW-0488">Methylation</keyword>
<feature type="transmembrane region" description="Helical" evidence="6">
    <location>
        <begin position="6"/>
        <end position="30"/>
    </location>
</feature>
<evidence type="ECO:0000313" key="8">
    <source>
        <dbReference type="Proteomes" id="UP000595564"/>
    </source>
</evidence>
<proteinExistence type="predicted"/>
<keyword evidence="3 6" id="KW-0812">Transmembrane</keyword>
<dbReference type="Pfam" id="PF07963">
    <property type="entry name" value="N_methyl"/>
    <property type="match status" value="1"/>
</dbReference>
<dbReference type="PANTHER" id="PTHR30093:SF44">
    <property type="entry name" value="TYPE II SECRETION SYSTEM CORE PROTEIN G"/>
    <property type="match status" value="1"/>
</dbReference>
<comment type="subcellular location">
    <subcellularLocation>
        <location evidence="1">Membrane</location>
        <topology evidence="1">Single-pass membrane protein</topology>
    </subcellularLocation>
</comment>
<protein>
    <recommendedName>
        <fullName evidence="9">Prepilin-type N-terminal cleavage/methylation domain-containing protein</fullName>
    </recommendedName>
</protein>
<evidence type="ECO:0000256" key="6">
    <source>
        <dbReference type="SAM" id="Phobius"/>
    </source>
</evidence>
<accession>A0A7R6PDD5</accession>
<evidence type="ECO:0000256" key="2">
    <source>
        <dbReference type="ARBA" id="ARBA00022481"/>
    </source>
</evidence>
<evidence type="ECO:0008006" key="9">
    <source>
        <dbReference type="Google" id="ProtNLM"/>
    </source>
</evidence>
<dbReference type="SUPFAM" id="SSF54523">
    <property type="entry name" value="Pili subunits"/>
    <property type="match status" value="1"/>
</dbReference>
<dbReference type="InterPro" id="IPR045584">
    <property type="entry name" value="Pilin-like"/>
</dbReference>
<organism evidence="7 8">
    <name type="scientific">Thermotomaculum hydrothermale</name>
    <dbReference type="NCBI Taxonomy" id="981385"/>
    <lineage>
        <taxon>Bacteria</taxon>
        <taxon>Pseudomonadati</taxon>
        <taxon>Acidobacteriota</taxon>
        <taxon>Holophagae</taxon>
        <taxon>Thermotomaculales</taxon>
        <taxon>Thermotomaculaceae</taxon>
        <taxon>Thermotomaculum</taxon>
    </lineage>
</organism>
<keyword evidence="5 6" id="KW-0472">Membrane</keyword>
<dbReference type="PROSITE" id="PS00409">
    <property type="entry name" value="PROKAR_NTER_METHYL"/>
    <property type="match status" value="1"/>
</dbReference>
<evidence type="ECO:0000256" key="1">
    <source>
        <dbReference type="ARBA" id="ARBA00004167"/>
    </source>
</evidence>
<evidence type="ECO:0000256" key="5">
    <source>
        <dbReference type="ARBA" id="ARBA00023136"/>
    </source>
</evidence>
<dbReference type="KEGG" id="thyd:TTHT_0029"/>
<keyword evidence="8" id="KW-1185">Reference proteome</keyword>
<dbReference type="InterPro" id="IPR012902">
    <property type="entry name" value="N_methyl_site"/>
</dbReference>
<dbReference type="EMBL" id="AP017470">
    <property type="protein sequence ID" value="BBB31683.1"/>
    <property type="molecule type" value="Genomic_DNA"/>
</dbReference>
<evidence type="ECO:0000256" key="3">
    <source>
        <dbReference type="ARBA" id="ARBA00022692"/>
    </source>
</evidence>
<reference evidence="7 8" key="1">
    <citation type="journal article" date="2012" name="Extremophiles">
        <title>Thermotomaculum hydrothermale gen. nov., sp. nov., a novel heterotrophic thermophile within the phylum Acidobacteria from a deep-sea hydrothermal vent chimney in the Southern Okinawa Trough.</title>
        <authorList>
            <person name="Izumi H."/>
            <person name="Nunoura T."/>
            <person name="Miyazaki M."/>
            <person name="Mino S."/>
            <person name="Toki T."/>
            <person name="Takai K."/>
            <person name="Sako Y."/>
            <person name="Sawabe T."/>
            <person name="Nakagawa S."/>
        </authorList>
    </citation>
    <scope>NUCLEOTIDE SEQUENCE [LARGE SCALE GENOMIC DNA]</scope>
    <source>
        <strain evidence="7 8">AC55</strain>
    </source>
</reference>